<dbReference type="Gene3D" id="1.10.510.10">
    <property type="entry name" value="Transferase(Phosphotransferase) domain 1"/>
    <property type="match status" value="1"/>
</dbReference>
<keyword evidence="3" id="KW-1185">Reference proteome</keyword>
<evidence type="ECO:0000256" key="1">
    <source>
        <dbReference type="SAM" id="MobiDB-lite"/>
    </source>
</evidence>
<dbReference type="InterPro" id="IPR011009">
    <property type="entry name" value="Kinase-like_dom_sf"/>
</dbReference>
<reference evidence="2 3" key="1">
    <citation type="submission" date="2016-11" db="EMBL/GenBank/DDBJ databases">
        <authorList>
            <person name="Jaros S."/>
            <person name="Januszkiewicz K."/>
            <person name="Wedrychowicz H."/>
        </authorList>
    </citation>
    <scope>NUCLEOTIDE SEQUENCE [LARGE SCALE GENOMIC DNA]</scope>
</reference>
<dbReference type="Proteomes" id="UP000249464">
    <property type="component" value="Unassembled WGS sequence"/>
</dbReference>
<accession>A0A2X0PI13</accession>
<dbReference type="STRING" id="796604.A0A2X0PI13"/>
<name>A0A2X0PI13_9BASI</name>
<evidence type="ECO:0000313" key="2">
    <source>
        <dbReference type="EMBL" id="SGZ06936.1"/>
    </source>
</evidence>
<feature type="compositionally biased region" description="Basic and acidic residues" evidence="1">
    <location>
        <begin position="1"/>
        <end position="10"/>
    </location>
</feature>
<feature type="region of interest" description="Disordered" evidence="1">
    <location>
        <begin position="451"/>
        <end position="496"/>
    </location>
</feature>
<dbReference type="AlphaFoldDB" id="A0A2X0PI13"/>
<feature type="region of interest" description="Disordered" evidence="1">
    <location>
        <begin position="1"/>
        <end position="38"/>
    </location>
</feature>
<organism evidence="2 3">
    <name type="scientific">Microbotryum silenes-dioicae</name>
    <dbReference type="NCBI Taxonomy" id="796604"/>
    <lineage>
        <taxon>Eukaryota</taxon>
        <taxon>Fungi</taxon>
        <taxon>Dikarya</taxon>
        <taxon>Basidiomycota</taxon>
        <taxon>Pucciniomycotina</taxon>
        <taxon>Microbotryomycetes</taxon>
        <taxon>Microbotryales</taxon>
        <taxon>Microbotryaceae</taxon>
        <taxon>Microbotryum</taxon>
    </lineage>
</organism>
<feature type="compositionally biased region" description="Polar residues" evidence="1">
    <location>
        <begin position="455"/>
        <end position="466"/>
    </location>
</feature>
<evidence type="ECO:0000313" key="3">
    <source>
        <dbReference type="Proteomes" id="UP000249464"/>
    </source>
</evidence>
<gene>
    <name evidence="2" type="primary">BQ5605_C031g10981</name>
    <name evidence="2" type="ORF">BQ5605_C031G10981</name>
</gene>
<proteinExistence type="predicted"/>
<protein>
    <submittedName>
        <fullName evidence="2">BQ5605_C031g10981 protein</fullName>
    </submittedName>
</protein>
<dbReference type="EMBL" id="FQNC01000068">
    <property type="protein sequence ID" value="SGZ06936.1"/>
    <property type="molecule type" value="Genomic_DNA"/>
</dbReference>
<dbReference type="SUPFAM" id="SSF56112">
    <property type="entry name" value="Protein kinase-like (PK-like)"/>
    <property type="match status" value="1"/>
</dbReference>
<feature type="compositionally biased region" description="Basic residues" evidence="1">
    <location>
        <begin position="486"/>
        <end position="496"/>
    </location>
</feature>
<sequence length="632" mass="71087">MHGHDWRKTGPSDSNLSYPSAREHLEPQPPLPTGSRSPIAALHDATVDDRVHQALVTFLGEHELANKVLAKAATLLEDSPHPIFCSGTPECTATIHDWRIRVLEPLLKFLLRHYTHKTTGSPVDPDQYRLTFTTPDASRPSGITLDLLEQNHRSHTSSLPIVFEHDSSFWCFGPQPNLFAREGRCKFSLEQTDPIPLDPSIRSHGAQAMLNRLAVSMELAVKRNPQTGEIMCAPRFGMLISTRMSVLAEVVNAIFWHPVENPQNAQEIGFLFSSILLDPDDETQSRGGLPLPFLFNRRSSTRLAFAALVDFLTHTRAPSAETVARLFGGPSIDKQEWRQVWKQNWLLKLQSTPMQKTPSSSVEVWNGSLFAVRAGLAQGDKSLRFICKPQGRMGRFLGIIVMEAIKFKVFQKPQSADAQLYRRYKPSRRLSALPPPLVAFLERGTQPLYGGKLSQAPSQLQPNLPNVASVDEPKTSSSELELEHRHVSRPKRQLPTRKSHLPFDEPIIINAFRPDHRDSVIQESLFYEKVFPLLSPEAQAVLPRYYGTFRSTDGSVYMLILGFSGRHIEEKDCTDEKRAKIAAAFELLVQQGVAHGDEEEQNILVRDDDSICIIDFDCARLDFDPEVLRDPV</sequence>